<proteinExistence type="predicted"/>
<dbReference type="EMBL" id="FNFM01000003">
    <property type="protein sequence ID" value="SDK01035.1"/>
    <property type="molecule type" value="Genomic_DNA"/>
</dbReference>
<evidence type="ECO:0000313" key="2">
    <source>
        <dbReference type="Proteomes" id="UP000199213"/>
    </source>
</evidence>
<dbReference type="Gene3D" id="3.40.50.1820">
    <property type="entry name" value="alpha/beta hydrolase"/>
    <property type="match status" value="1"/>
</dbReference>
<dbReference type="SUPFAM" id="SSF53474">
    <property type="entry name" value="alpha/beta-Hydrolases"/>
    <property type="match status" value="1"/>
</dbReference>
<evidence type="ECO:0008006" key="3">
    <source>
        <dbReference type="Google" id="ProtNLM"/>
    </source>
</evidence>
<dbReference type="RefSeq" id="WP_245693951.1">
    <property type="nucleotide sequence ID" value="NZ_FNFM01000003.1"/>
</dbReference>
<keyword evidence="2" id="KW-1185">Reference proteome</keyword>
<name>A0A1G8YFM8_ACTMZ</name>
<dbReference type="InterPro" id="IPR029058">
    <property type="entry name" value="AB_hydrolase_fold"/>
</dbReference>
<sequence>MPFPTLVTASRHDGGVAFEHAEDFTRTMPDSRLLETGARSHFHWLGASLDTVSRAVRDFLAA</sequence>
<reference evidence="2" key="1">
    <citation type="submission" date="2016-10" db="EMBL/GenBank/DDBJ databases">
        <authorList>
            <person name="Varghese N."/>
            <person name="Submissions S."/>
        </authorList>
    </citation>
    <scope>NUCLEOTIDE SEQUENCE [LARGE SCALE GENOMIC DNA]</scope>
    <source>
        <strain evidence="2">DSM 45460</strain>
    </source>
</reference>
<dbReference type="AlphaFoldDB" id="A0A1G8YFM8"/>
<evidence type="ECO:0000313" key="1">
    <source>
        <dbReference type="EMBL" id="SDK01035.1"/>
    </source>
</evidence>
<gene>
    <name evidence="1" type="ORF">SAMN04487820_103403</name>
</gene>
<accession>A0A1G8YFM8</accession>
<organism evidence="1 2">
    <name type="scientific">Actinopolyspora mzabensis</name>
    <dbReference type="NCBI Taxonomy" id="995066"/>
    <lineage>
        <taxon>Bacteria</taxon>
        <taxon>Bacillati</taxon>
        <taxon>Actinomycetota</taxon>
        <taxon>Actinomycetes</taxon>
        <taxon>Actinopolysporales</taxon>
        <taxon>Actinopolysporaceae</taxon>
        <taxon>Actinopolyspora</taxon>
    </lineage>
</organism>
<protein>
    <recommendedName>
        <fullName evidence="3">Alpha/beta hydrolase family protein</fullName>
    </recommendedName>
</protein>
<dbReference type="Proteomes" id="UP000199213">
    <property type="component" value="Unassembled WGS sequence"/>
</dbReference>